<keyword evidence="6" id="KW-1185">Reference proteome</keyword>
<evidence type="ECO:0000256" key="1">
    <source>
        <dbReference type="ARBA" id="ARBA00000830"/>
    </source>
</evidence>
<dbReference type="InterPro" id="IPR036412">
    <property type="entry name" value="HAD-like_sf"/>
</dbReference>
<evidence type="ECO:0000256" key="4">
    <source>
        <dbReference type="ARBA" id="ARBA00013078"/>
    </source>
</evidence>
<dbReference type="AlphaFoldDB" id="A0A4P7CH50"/>
<dbReference type="Gene3D" id="1.10.150.240">
    <property type="entry name" value="Putative phosphatase, domain 2"/>
    <property type="match status" value="1"/>
</dbReference>
<keyword evidence="5" id="KW-0378">Hydrolase</keyword>
<dbReference type="InterPro" id="IPR050155">
    <property type="entry name" value="HAD-like_hydrolase_sf"/>
</dbReference>
<dbReference type="GO" id="GO:0006281">
    <property type="term" value="P:DNA repair"/>
    <property type="evidence" value="ECO:0007669"/>
    <property type="project" value="TreeGrafter"/>
</dbReference>
<dbReference type="KEGG" id="aio:EXH44_01060"/>
<evidence type="ECO:0000313" key="6">
    <source>
        <dbReference type="Proteomes" id="UP000294444"/>
    </source>
</evidence>
<dbReference type="SFLD" id="SFLDS00003">
    <property type="entry name" value="Haloacid_Dehalogenase"/>
    <property type="match status" value="1"/>
</dbReference>
<dbReference type="PANTHER" id="PTHR43434">
    <property type="entry name" value="PHOSPHOGLYCOLATE PHOSPHATASE"/>
    <property type="match status" value="1"/>
</dbReference>
<comment type="pathway">
    <text evidence="2">Organic acid metabolism; glycolate biosynthesis; glycolate from 2-phosphoglycolate: step 1/1.</text>
</comment>
<dbReference type="NCBIfam" id="TIGR01549">
    <property type="entry name" value="HAD-SF-IA-v1"/>
    <property type="match status" value="1"/>
</dbReference>
<dbReference type="GO" id="GO:0005829">
    <property type="term" value="C:cytosol"/>
    <property type="evidence" value="ECO:0007669"/>
    <property type="project" value="TreeGrafter"/>
</dbReference>
<dbReference type="SUPFAM" id="SSF56784">
    <property type="entry name" value="HAD-like"/>
    <property type="match status" value="1"/>
</dbReference>
<dbReference type="Proteomes" id="UP000294444">
    <property type="component" value="Chromosome"/>
</dbReference>
<organism evidence="5 6">
    <name type="scientific">Actinobacillus indolicus</name>
    <dbReference type="NCBI Taxonomy" id="51049"/>
    <lineage>
        <taxon>Bacteria</taxon>
        <taxon>Pseudomonadati</taxon>
        <taxon>Pseudomonadota</taxon>
        <taxon>Gammaproteobacteria</taxon>
        <taxon>Pasteurellales</taxon>
        <taxon>Pasteurellaceae</taxon>
        <taxon>Actinobacillus</taxon>
    </lineage>
</organism>
<evidence type="ECO:0000313" key="5">
    <source>
        <dbReference type="EMBL" id="QBQ62912.1"/>
    </source>
</evidence>
<dbReference type="InterPro" id="IPR041492">
    <property type="entry name" value="HAD_2"/>
</dbReference>
<dbReference type="PANTHER" id="PTHR43434:SF1">
    <property type="entry name" value="PHOSPHOGLYCOLATE PHOSPHATASE"/>
    <property type="match status" value="1"/>
</dbReference>
<dbReference type="InterPro" id="IPR006439">
    <property type="entry name" value="HAD-SF_hydro_IA"/>
</dbReference>
<accession>A0A4P7CH50</accession>
<name>A0A4P7CH50_9PAST</name>
<sequence length="197" mass="22257">MKAIYIFDFDGTLADTLPLAFMCFRETFLKFNGELLSNLEIEQHFGGSEQAIIEKVVKGSPEQKQQAVEFFYQLYQANHSLYADCPEKIRTMLSKLKQKGKKIAVFTGKGRRSLDYSLTALGLTDYFDLTVSDDDIEHSKPAPDGLLKILDHFELTSEQAIYFGDSQADVISGQQANVETIKIEWISNPTSQVIIKE</sequence>
<comment type="catalytic activity">
    <reaction evidence="1">
        <text>2-phosphoglycolate + H2O = glycolate + phosphate</text>
        <dbReference type="Rhea" id="RHEA:14369"/>
        <dbReference type="ChEBI" id="CHEBI:15377"/>
        <dbReference type="ChEBI" id="CHEBI:29805"/>
        <dbReference type="ChEBI" id="CHEBI:43474"/>
        <dbReference type="ChEBI" id="CHEBI:58033"/>
        <dbReference type="EC" id="3.1.3.18"/>
    </reaction>
</comment>
<evidence type="ECO:0000256" key="2">
    <source>
        <dbReference type="ARBA" id="ARBA00004818"/>
    </source>
</evidence>
<dbReference type="InterPro" id="IPR023214">
    <property type="entry name" value="HAD_sf"/>
</dbReference>
<dbReference type="RefSeq" id="WP_162855893.1">
    <property type="nucleotide sequence ID" value="NZ_CP038145.1"/>
</dbReference>
<protein>
    <recommendedName>
        <fullName evidence="4">phosphoglycolate phosphatase</fullName>
        <ecNumber evidence="4">3.1.3.18</ecNumber>
    </recommendedName>
</protein>
<dbReference type="InterPro" id="IPR023198">
    <property type="entry name" value="PGP-like_dom2"/>
</dbReference>
<dbReference type="EMBL" id="CP038145">
    <property type="protein sequence ID" value="QBQ62912.1"/>
    <property type="molecule type" value="Genomic_DNA"/>
</dbReference>
<dbReference type="Pfam" id="PF13419">
    <property type="entry name" value="HAD_2"/>
    <property type="match status" value="1"/>
</dbReference>
<comment type="similarity">
    <text evidence="3">Belongs to the HAD-like hydrolase superfamily. CbbY/CbbZ/Gph/YieH family.</text>
</comment>
<dbReference type="SFLD" id="SFLDG01129">
    <property type="entry name" value="C1.5:_HAD__Beta-PGM__Phosphata"/>
    <property type="match status" value="1"/>
</dbReference>
<dbReference type="EC" id="3.1.3.18" evidence="4"/>
<proteinExistence type="inferred from homology"/>
<dbReference type="GO" id="GO:0008967">
    <property type="term" value="F:phosphoglycolate phosphatase activity"/>
    <property type="evidence" value="ECO:0007669"/>
    <property type="project" value="UniProtKB-EC"/>
</dbReference>
<gene>
    <name evidence="5" type="ORF">EXH44_01060</name>
</gene>
<dbReference type="Gene3D" id="3.40.50.1000">
    <property type="entry name" value="HAD superfamily/HAD-like"/>
    <property type="match status" value="1"/>
</dbReference>
<dbReference type="NCBIfam" id="TIGR01509">
    <property type="entry name" value="HAD-SF-IA-v3"/>
    <property type="match status" value="1"/>
</dbReference>
<reference evidence="5 6" key="1">
    <citation type="submission" date="2019-03" db="EMBL/GenBank/DDBJ databases">
        <authorList>
            <person name="Che Y."/>
            <person name="Zhou L."/>
        </authorList>
    </citation>
    <scope>NUCLEOTIDE SEQUENCE [LARGE SCALE GENOMIC DNA]</scope>
    <source>
        <strain evidence="5 6">AIFJ1607</strain>
    </source>
</reference>
<evidence type="ECO:0000256" key="3">
    <source>
        <dbReference type="ARBA" id="ARBA00006171"/>
    </source>
</evidence>